<name>A0A2N7BJ53_9VIBR</name>
<evidence type="ECO:0000313" key="1">
    <source>
        <dbReference type="EMBL" id="PME56548.1"/>
    </source>
</evidence>
<dbReference type="AlphaFoldDB" id="A0A2N7BJ53"/>
<dbReference type="Proteomes" id="UP000235778">
    <property type="component" value="Unassembled WGS sequence"/>
</dbReference>
<sequence>MEINRRKFNQSLAAITLGQAIIPCTSFSKSNRFSDADVDAIFNLITGFSLKWGGETIEKSLVSMFLDAKLAADPSAYNAYRAIILTYEKAEKQRLGSIECVDQVIELANAKPLDKAFNNGVKSLLSLYVTQKGFKAYGLKNIDGHIAFGYLNKPTPYHTA</sequence>
<protein>
    <recommendedName>
        <fullName evidence="3">Gluconate 2-dehydrogenase subunit 3 family protein</fullName>
    </recommendedName>
</protein>
<organism evidence="1 2">
    <name type="scientific">Vibrio lentus</name>
    <dbReference type="NCBI Taxonomy" id="136468"/>
    <lineage>
        <taxon>Bacteria</taxon>
        <taxon>Pseudomonadati</taxon>
        <taxon>Pseudomonadota</taxon>
        <taxon>Gammaproteobacteria</taxon>
        <taxon>Vibrionales</taxon>
        <taxon>Vibrionaceae</taxon>
        <taxon>Vibrio</taxon>
    </lineage>
</organism>
<dbReference type="RefSeq" id="WP_102269157.1">
    <property type="nucleotide sequence ID" value="NZ_MCSH01000172.1"/>
</dbReference>
<reference evidence="2" key="1">
    <citation type="submission" date="2016-07" db="EMBL/GenBank/DDBJ databases">
        <title>Nontailed viruses are major unrecognized killers of bacteria in the ocean.</title>
        <authorList>
            <person name="Kauffman K."/>
            <person name="Hussain F."/>
            <person name="Yang J."/>
            <person name="Arevalo P."/>
            <person name="Brown J."/>
            <person name="Cutler M."/>
            <person name="Kelly L."/>
            <person name="Polz M.F."/>
        </authorList>
    </citation>
    <scope>NUCLEOTIDE SEQUENCE [LARGE SCALE GENOMIC DNA]</scope>
    <source>
        <strain evidence="2">10N.286.55.C1</strain>
    </source>
</reference>
<gene>
    <name evidence="1" type="ORF">BCV30_19065</name>
</gene>
<evidence type="ECO:0000313" key="2">
    <source>
        <dbReference type="Proteomes" id="UP000235778"/>
    </source>
</evidence>
<accession>A0A2N7BJ53</accession>
<dbReference type="EMBL" id="MCSI01000176">
    <property type="protein sequence ID" value="PME56548.1"/>
    <property type="molecule type" value="Genomic_DNA"/>
</dbReference>
<proteinExistence type="predicted"/>
<comment type="caution">
    <text evidence="1">The sequence shown here is derived from an EMBL/GenBank/DDBJ whole genome shotgun (WGS) entry which is preliminary data.</text>
</comment>
<evidence type="ECO:0008006" key="3">
    <source>
        <dbReference type="Google" id="ProtNLM"/>
    </source>
</evidence>